<accession>A0A8H7D419</accession>
<dbReference type="AlphaFoldDB" id="A0A8H7D419"/>
<protein>
    <submittedName>
        <fullName evidence="2">Uncharacterized protein</fullName>
    </submittedName>
</protein>
<proteinExistence type="predicted"/>
<dbReference type="Proteomes" id="UP000620124">
    <property type="component" value="Unassembled WGS sequence"/>
</dbReference>
<feature type="region of interest" description="Disordered" evidence="1">
    <location>
        <begin position="131"/>
        <end position="159"/>
    </location>
</feature>
<name>A0A8H7D419_9AGAR</name>
<evidence type="ECO:0000313" key="2">
    <source>
        <dbReference type="EMBL" id="KAF7360685.1"/>
    </source>
</evidence>
<feature type="compositionally biased region" description="Basic residues" evidence="1">
    <location>
        <begin position="141"/>
        <end position="159"/>
    </location>
</feature>
<sequence>MAPLQTNLDQLTCKRDALAEFADLHLALLFPAPKVTHDILREIFIASLPSDRHPTMHCGESPLVIFRSALDLQHITSRASLWTHQCQLDNIKWLRILPMRQNLVLHQPRSCLANNGSPISCKWFPFSPRDQRQSPRDHCPAHHLPRCRRGKRNIHPAHP</sequence>
<evidence type="ECO:0000313" key="3">
    <source>
        <dbReference type="Proteomes" id="UP000620124"/>
    </source>
</evidence>
<feature type="compositionally biased region" description="Basic and acidic residues" evidence="1">
    <location>
        <begin position="131"/>
        <end position="140"/>
    </location>
</feature>
<comment type="caution">
    <text evidence="2">The sequence shown here is derived from an EMBL/GenBank/DDBJ whole genome shotgun (WGS) entry which is preliminary data.</text>
</comment>
<organism evidence="2 3">
    <name type="scientific">Mycena venus</name>
    <dbReference type="NCBI Taxonomy" id="2733690"/>
    <lineage>
        <taxon>Eukaryota</taxon>
        <taxon>Fungi</taxon>
        <taxon>Dikarya</taxon>
        <taxon>Basidiomycota</taxon>
        <taxon>Agaricomycotina</taxon>
        <taxon>Agaricomycetes</taxon>
        <taxon>Agaricomycetidae</taxon>
        <taxon>Agaricales</taxon>
        <taxon>Marasmiineae</taxon>
        <taxon>Mycenaceae</taxon>
        <taxon>Mycena</taxon>
    </lineage>
</organism>
<keyword evidence="3" id="KW-1185">Reference proteome</keyword>
<evidence type="ECO:0000256" key="1">
    <source>
        <dbReference type="SAM" id="MobiDB-lite"/>
    </source>
</evidence>
<dbReference type="OrthoDB" id="3063971at2759"/>
<gene>
    <name evidence="2" type="ORF">MVEN_00800300</name>
</gene>
<reference evidence="2" key="1">
    <citation type="submission" date="2020-05" db="EMBL/GenBank/DDBJ databases">
        <title>Mycena genomes resolve the evolution of fungal bioluminescence.</title>
        <authorList>
            <person name="Tsai I.J."/>
        </authorList>
    </citation>
    <scope>NUCLEOTIDE SEQUENCE</scope>
    <source>
        <strain evidence="2">CCC161011</strain>
    </source>
</reference>
<dbReference type="EMBL" id="JACAZI010000005">
    <property type="protein sequence ID" value="KAF7360685.1"/>
    <property type="molecule type" value="Genomic_DNA"/>
</dbReference>